<dbReference type="Proteomes" id="UP000492821">
    <property type="component" value="Unassembled WGS sequence"/>
</dbReference>
<keyword evidence="4" id="KW-1185">Reference proteome</keyword>
<evidence type="ECO:0000259" key="3">
    <source>
        <dbReference type="PROSITE" id="PS50181"/>
    </source>
</evidence>
<dbReference type="SMART" id="SM00367">
    <property type="entry name" value="LRR_CC"/>
    <property type="match status" value="3"/>
</dbReference>
<dbReference type="GO" id="GO:0019005">
    <property type="term" value="C:SCF ubiquitin ligase complex"/>
    <property type="evidence" value="ECO:0007669"/>
    <property type="project" value="TreeGrafter"/>
</dbReference>
<evidence type="ECO:0000313" key="5">
    <source>
        <dbReference type="WBParaSite" id="Pan_g8229.t1"/>
    </source>
</evidence>
<dbReference type="WBParaSite" id="Pan_g8229.t1">
    <property type="protein sequence ID" value="Pan_g8229.t1"/>
    <property type="gene ID" value="Pan_g8229"/>
</dbReference>
<dbReference type="GO" id="GO:0031146">
    <property type="term" value="P:SCF-dependent proteasomal ubiquitin-dependent protein catabolic process"/>
    <property type="evidence" value="ECO:0007669"/>
    <property type="project" value="TreeGrafter"/>
</dbReference>
<dbReference type="CDD" id="cd09917">
    <property type="entry name" value="F-box_SF"/>
    <property type="match status" value="1"/>
</dbReference>
<dbReference type="Pfam" id="PF00646">
    <property type="entry name" value="F-box"/>
    <property type="match status" value="1"/>
</dbReference>
<dbReference type="InterPro" id="IPR032675">
    <property type="entry name" value="LRR_dom_sf"/>
</dbReference>
<dbReference type="SUPFAM" id="SSF52047">
    <property type="entry name" value="RNI-like"/>
    <property type="match status" value="2"/>
</dbReference>
<accession>A0A7E4W7E0</accession>
<protein>
    <submittedName>
        <fullName evidence="5">F-box domain-containing protein</fullName>
    </submittedName>
</protein>
<proteinExistence type="predicted"/>
<reference evidence="4" key="1">
    <citation type="journal article" date="2013" name="Genetics">
        <title>The draft genome and transcriptome of Panagrellus redivivus are shaped by the harsh demands of a free-living lifestyle.</title>
        <authorList>
            <person name="Srinivasan J."/>
            <person name="Dillman A.R."/>
            <person name="Macchietto M.G."/>
            <person name="Heikkinen L."/>
            <person name="Lakso M."/>
            <person name="Fracchia K.M."/>
            <person name="Antoshechkin I."/>
            <person name="Mortazavi A."/>
            <person name="Wong G."/>
            <person name="Sternberg P.W."/>
        </authorList>
    </citation>
    <scope>NUCLEOTIDE SEQUENCE [LARGE SCALE GENOMIC DNA]</scope>
    <source>
        <strain evidence="4">MT8872</strain>
    </source>
</reference>
<organism evidence="4 5">
    <name type="scientific">Panagrellus redivivus</name>
    <name type="common">Microworm</name>
    <dbReference type="NCBI Taxonomy" id="6233"/>
    <lineage>
        <taxon>Eukaryota</taxon>
        <taxon>Metazoa</taxon>
        <taxon>Ecdysozoa</taxon>
        <taxon>Nematoda</taxon>
        <taxon>Chromadorea</taxon>
        <taxon>Rhabditida</taxon>
        <taxon>Tylenchina</taxon>
        <taxon>Panagrolaimomorpha</taxon>
        <taxon>Panagrolaimoidea</taxon>
        <taxon>Panagrolaimidae</taxon>
        <taxon>Panagrellus</taxon>
    </lineage>
</organism>
<dbReference type="Gene3D" id="3.80.10.10">
    <property type="entry name" value="Ribonuclease Inhibitor"/>
    <property type="match status" value="2"/>
</dbReference>
<evidence type="ECO:0000313" key="4">
    <source>
        <dbReference type="Proteomes" id="UP000492821"/>
    </source>
</evidence>
<dbReference type="AlphaFoldDB" id="A0A7E4W7E0"/>
<keyword evidence="1" id="KW-0833">Ubl conjugation pathway</keyword>
<name>A0A7E4W7E0_PANRE</name>
<dbReference type="SMART" id="SM00256">
    <property type="entry name" value="FBOX"/>
    <property type="match status" value="1"/>
</dbReference>
<dbReference type="PANTHER" id="PTHR13318">
    <property type="entry name" value="PARTNER OF PAIRED, ISOFORM B-RELATED"/>
    <property type="match status" value="1"/>
</dbReference>
<dbReference type="InterPro" id="IPR001810">
    <property type="entry name" value="F-box_dom"/>
</dbReference>
<dbReference type="SUPFAM" id="SSF81383">
    <property type="entry name" value="F-box domain"/>
    <property type="match status" value="1"/>
</dbReference>
<dbReference type="InterPro" id="IPR006553">
    <property type="entry name" value="Leu-rich_rpt_Cys-con_subtyp"/>
</dbReference>
<evidence type="ECO:0000256" key="2">
    <source>
        <dbReference type="SAM" id="MobiDB-lite"/>
    </source>
</evidence>
<reference evidence="5" key="2">
    <citation type="submission" date="2020-10" db="UniProtKB">
        <authorList>
            <consortium name="WormBaseParasite"/>
        </authorList>
    </citation>
    <scope>IDENTIFICATION</scope>
</reference>
<feature type="region of interest" description="Disordered" evidence="2">
    <location>
        <begin position="1"/>
        <end position="71"/>
    </location>
</feature>
<sequence length="527" mass="61053">MAPRRKAPAKTDQADTTDADATPSTSQMVLRSRPGEKRKLPAPKVEAKRSRKTTPKCQPEPEKSSPKAGTGHFSQLPIELLANVLEYLNINDLISMEFVNRRCYKVARQYVWPKITALDHETLIKNTRMPELDLVNTRFHMRRWYIYKKKRQPINDKFVKLILSRTNLIKLDLACYPEHLTYNLGSFAYMAPALKHLDLSLIQLTNKSLKTIARYCQQLEVVILEQCFTNNRAENGLSVFFTKLKKLKILNLAENNRFYGDSLKDVTPGLKYLSIANCYNVQSAVLDQLSLRVPNLEALIIDNHDGIRANSVNIWLTRFKKLKLLELSNVCNQAGEHEPLDFRHLKDLEMLTGVYNPQFKESTFVSLRNSPKLRSLDITFSRWMTPIGLEELCKLKQLRCLNLFHSTFYGNDGTVNIKPLFTELQLEYLNLNDCHQFNKYHVASGLYHNKTLKVCELVSPIKMYKEIFHHLYTEHPNKPNGPELTVVVEKMTNLRKIPSWMNAVRYDNPADRAAFTNTRDWRHIYPA</sequence>
<dbReference type="PROSITE" id="PS50181">
    <property type="entry name" value="FBOX"/>
    <property type="match status" value="1"/>
</dbReference>
<feature type="compositionally biased region" description="Low complexity" evidence="2">
    <location>
        <begin position="10"/>
        <end position="27"/>
    </location>
</feature>
<dbReference type="Gene3D" id="1.20.1280.50">
    <property type="match status" value="1"/>
</dbReference>
<evidence type="ECO:0000256" key="1">
    <source>
        <dbReference type="ARBA" id="ARBA00022786"/>
    </source>
</evidence>
<feature type="domain" description="F-box" evidence="3">
    <location>
        <begin position="70"/>
        <end position="115"/>
    </location>
</feature>
<dbReference type="InterPro" id="IPR036047">
    <property type="entry name" value="F-box-like_dom_sf"/>
</dbReference>